<dbReference type="GO" id="GO:0007220">
    <property type="term" value="P:Notch receptor processing"/>
    <property type="evidence" value="ECO:0007669"/>
    <property type="project" value="TreeGrafter"/>
</dbReference>
<keyword evidence="3" id="KW-1185">Reference proteome</keyword>
<evidence type="ECO:0000313" key="2">
    <source>
        <dbReference type="EMBL" id="ETN85682.1"/>
    </source>
</evidence>
<sequence>MSEAKSMILGFESDYNGVVVFLKEDELKQLRDCWRERFKDYFGKYHVVLSTNSINRVVVDSILESSCIAGLIVIDSESELDPTERFSHDGACPNPNSDTYNDGCSSATAWNDHGYILFEGLRNIDWKMQILYVYNDSSIEIIKKVYNASSKLPDNSYLILSARMDSFGLIPEISPGDISAITSVIAVLAVARAIGSHAEAFEEAAIISNKYILIALFDGESFENIGSSDAAYSMTIEAFPRKLKSVSVPQLDLIGIPQLDAIIEVQQLGTGDGSTLNILADGEQFQSDKLKNMLDSLSRGAEAVGGSLNYPTASSRMPPSSWHSFARFSRSIKGVVLAPFSNKYECRRINSMLDRVNWTAEQRSAAISEITLAASSLLYAAADHVRLNSSANISLEIDRDFVSVLVECFIDSPNWIECDFFKKMDLSQHIRPGMWDLCLSLELVERVSPRRQTLLQLLLHSSRLDPIWKNVYYYIWQVDPNSGIRHCYRTPVSLFEVVSPAFQIKGYNFTNNTFSTWTESHYRIENLRLYLVIDTSFEYIMFGIGIAFLIVSFLIVGRCNDDTFMIKAREHSSEGE</sequence>
<dbReference type="GO" id="GO:0007219">
    <property type="term" value="P:Notch signaling pathway"/>
    <property type="evidence" value="ECO:0007669"/>
    <property type="project" value="UniProtKB-KW"/>
</dbReference>
<dbReference type="OrthoDB" id="755951at2759"/>
<keyword evidence="1" id="KW-0472">Membrane</keyword>
<dbReference type="OMA" id="YECRRIN"/>
<proteinExistence type="predicted"/>
<dbReference type="AlphaFoldDB" id="W2TXC5"/>
<dbReference type="EMBL" id="KI657690">
    <property type="protein sequence ID" value="ETN85682.1"/>
    <property type="molecule type" value="Genomic_DNA"/>
</dbReference>
<dbReference type="SUPFAM" id="SSF53187">
    <property type="entry name" value="Zn-dependent exopeptidases"/>
    <property type="match status" value="1"/>
</dbReference>
<dbReference type="InterPro" id="IPR008710">
    <property type="entry name" value="Nicastrin"/>
</dbReference>
<dbReference type="PANTHER" id="PTHR21092:SF0">
    <property type="entry name" value="NICASTRIN"/>
    <property type="match status" value="1"/>
</dbReference>
<dbReference type="GO" id="GO:0005886">
    <property type="term" value="C:plasma membrane"/>
    <property type="evidence" value="ECO:0007669"/>
    <property type="project" value="TreeGrafter"/>
</dbReference>
<keyword evidence="1" id="KW-1133">Transmembrane helix</keyword>
<evidence type="ECO:0000313" key="3">
    <source>
        <dbReference type="Proteomes" id="UP000053676"/>
    </source>
</evidence>
<gene>
    <name evidence="2" type="ORF">NECAME_06301</name>
</gene>
<organism evidence="2 3">
    <name type="scientific">Necator americanus</name>
    <name type="common">Human hookworm</name>
    <dbReference type="NCBI Taxonomy" id="51031"/>
    <lineage>
        <taxon>Eukaryota</taxon>
        <taxon>Metazoa</taxon>
        <taxon>Ecdysozoa</taxon>
        <taxon>Nematoda</taxon>
        <taxon>Chromadorea</taxon>
        <taxon>Rhabditida</taxon>
        <taxon>Rhabditina</taxon>
        <taxon>Rhabditomorpha</taxon>
        <taxon>Strongyloidea</taxon>
        <taxon>Ancylostomatidae</taxon>
        <taxon>Bunostominae</taxon>
        <taxon>Necator</taxon>
    </lineage>
</organism>
<dbReference type="PANTHER" id="PTHR21092">
    <property type="entry name" value="NICASTRIN"/>
    <property type="match status" value="1"/>
</dbReference>
<dbReference type="KEGG" id="nai:NECAME_06301"/>
<dbReference type="Gene3D" id="3.40.630.10">
    <property type="entry name" value="Zn peptidases"/>
    <property type="match status" value="1"/>
</dbReference>
<evidence type="ECO:0000256" key="1">
    <source>
        <dbReference type="SAM" id="Phobius"/>
    </source>
</evidence>
<name>W2TXC5_NECAM</name>
<dbReference type="Pfam" id="PF05450">
    <property type="entry name" value="Nicastrin"/>
    <property type="match status" value="1"/>
</dbReference>
<dbReference type="STRING" id="51031.W2TXC5"/>
<protein>
    <submittedName>
        <fullName evidence="2">Nicastrin</fullName>
    </submittedName>
</protein>
<dbReference type="GO" id="GO:0016485">
    <property type="term" value="P:protein processing"/>
    <property type="evidence" value="ECO:0007669"/>
    <property type="project" value="InterPro"/>
</dbReference>
<reference evidence="3" key="1">
    <citation type="journal article" date="2014" name="Nat. Genet.">
        <title>Genome of the human hookworm Necator americanus.</title>
        <authorList>
            <person name="Tang Y.T."/>
            <person name="Gao X."/>
            <person name="Rosa B.A."/>
            <person name="Abubucker S."/>
            <person name="Hallsworth-Pepin K."/>
            <person name="Martin J."/>
            <person name="Tyagi R."/>
            <person name="Heizer E."/>
            <person name="Zhang X."/>
            <person name="Bhonagiri-Palsikar V."/>
            <person name="Minx P."/>
            <person name="Warren W.C."/>
            <person name="Wang Q."/>
            <person name="Zhan B."/>
            <person name="Hotez P.J."/>
            <person name="Sternberg P.W."/>
            <person name="Dougall A."/>
            <person name="Gaze S.T."/>
            <person name="Mulvenna J."/>
            <person name="Sotillo J."/>
            <person name="Ranganathan S."/>
            <person name="Rabelo E.M."/>
            <person name="Wilson R.K."/>
            <person name="Felgner P.L."/>
            <person name="Bethony J."/>
            <person name="Hawdon J.M."/>
            <person name="Gasser R.B."/>
            <person name="Loukas A."/>
            <person name="Mitreva M."/>
        </authorList>
    </citation>
    <scope>NUCLEOTIDE SEQUENCE [LARGE SCALE GENOMIC DNA]</scope>
</reference>
<feature type="transmembrane region" description="Helical" evidence="1">
    <location>
        <begin position="539"/>
        <end position="557"/>
    </location>
</feature>
<keyword evidence="1" id="KW-0812">Transmembrane</keyword>
<accession>W2TXC5</accession>
<dbReference type="Proteomes" id="UP000053676">
    <property type="component" value="Unassembled WGS sequence"/>
</dbReference>